<dbReference type="AlphaFoldDB" id="A0A4D6KR63"/>
<evidence type="ECO:0000313" key="3">
    <source>
        <dbReference type="Proteomes" id="UP000501690"/>
    </source>
</evidence>
<feature type="chain" id="PRO_5020035552" description="Secreted protein" evidence="1">
    <location>
        <begin position="21"/>
        <end position="89"/>
    </location>
</feature>
<keyword evidence="3" id="KW-1185">Reference proteome</keyword>
<evidence type="ECO:0008006" key="4">
    <source>
        <dbReference type="Google" id="ProtNLM"/>
    </source>
</evidence>
<feature type="signal peptide" evidence="1">
    <location>
        <begin position="1"/>
        <end position="20"/>
    </location>
</feature>
<dbReference type="EMBL" id="CP039345">
    <property type="protein sequence ID" value="QCD79160.1"/>
    <property type="molecule type" value="Genomic_DNA"/>
</dbReference>
<keyword evidence="1" id="KW-0732">Signal</keyword>
<evidence type="ECO:0000313" key="2">
    <source>
        <dbReference type="EMBL" id="QCD79160.1"/>
    </source>
</evidence>
<name>A0A4D6KR63_VIGUN</name>
<evidence type="ECO:0000256" key="1">
    <source>
        <dbReference type="SAM" id="SignalP"/>
    </source>
</evidence>
<sequence>MIAHLLPLDIIIIFPATTTGVHHSSPFGVLLTGTAVRQPWPPASTATLTGPCRLIFGKLCLSPPFTAVHHHTFIVLGLPVSNTTVVTAI</sequence>
<dbReference type="Proteomes" id="UP000501690">
    <property type="component" value="Linkage Group LG1"/>
</dbReference>
<reference evidence="2 3" key="1">
    <citation type="submission" date="2019-04" db="EMBL/GenBank/DDBJ databases">
        <title>An improved genome assembly and genetic linkage map for asparagus bean, Vigna unguiculata ssp. sesquipedialis.</title>
        <authorList>
            <person name="Xia Q."/>
            <person name="Zhang R."/>
            <person name="Dong Y."/>
        </authorList>
    </citation>
    <scope>NUCLEOTIDE SEQUENCE [LARGE SCALE GENOMIC DNA]</scope>
    <source>
        <tissue evidence="2">Leaf</tissue>
    </source>
</reference>
<accession>A0A4D6KR63</accession>
<organism evidence="2 3">
    <name type="scientific">Vigna unguiculata</name>
    <name type="common">Cowpea</name>
    <dbReference type="NCBI Taxonomy" id="3917"/>
    <lineage>
        <taxon>Eukaryota</taxon>
        <taxon>Viridiplantae</taxon>
        <taxon>Streptophyta</taxon>
        <taxon>Embryophyta</taxon>
        <taxon>Tracheophyta</taxon>
        <taxon>Spermatophyta</taxon>
        <taxon>Magnoliopsida</taxon>
        <taxon>eudicotyledons</taxon>
        <taxon>Gunneridae</taxon>
        <taxon>Pentapetalae</taxon>
        <taxon>rosids</taxon>
        <taxon>fabids</taxon>
        <taxon>Fabales</taxon>
        <taxon>Fabaceae</taxon>
        <taxon>Papilionoideae</taxon>
        <taxon>50 kb inversion clade</taxon>
        <taxon>NPAAA clade</taxon>
        <taxon>indigoferoid/millettioid clade</taxon>
        <taxon>Phaseoleae</taxon>
        <taxon>Vigna</taxon>
    </lineage>
</organism>
<protein>
    <recommendedName>
        <fullName evidence="4">Secreted protein</fullName>
    </recommendedName>
</protein>
<gene>
    <name evidence="2" type="ORF">DEO72_LG1g2799</name>
</gene>
<proteinExistence type="predicted"/>